<dbReference type="SUPFAM" id="SSF56801">
    <property type="entry name" value="Acetyl-CoA synthetase-like"/>
    <property type="match status" value="1"/>
</dbReference>
<dbReference type="GO" id="GO:0006631">
    <property type="term" value="P:fatty acid metabolic process"/>
    <property type="evidence" value="ECO:0007669"/>
    <property type="project" value="TreeGrafter"/>
</dbReference>
<dbReference type="InterPro" id="IPR025110">
    <property type="entry name" value="AMP-bd_C"/>
</dbReference>
<keyword evidence="6" id="KW-1185">Reference proteome</keyword>
<dbReference type="Gene3D" id="3.30.300.30">
    <property type="match status" value="1"/>
</dbReference>
<dbReference type="Pfam" id="PF00501">
    <property type="entry name" value="AMP-binding"/>
    <property type="match status" value="1"/>
</dbReference>
<dbReference type="GO" id="GO:0031956">
    <property type="term" value="F:medium-chain fatty acid-CoA ligase activity"/>
    <property type="evidence" value="ECO:0007669"/>
    <property type="project" value="TreeGrafter"/>
</dbReference>
<name>A0A5C9A5H9_9GAMM</name>
<evidence type="ECO:0000256" key="1">
    <source>
        <dbReference type="ARBA" id="ARBA00006432"/>
    </source>
</evidence>
<dbReference type="Proteomes" id="UP000321039">
    <property type="component" value="Unassembled WGS sequence"/>
</dbReference>
<dbReference type="InterPro" id="IPR045851">
    <property type="entry name" value="AMP-bd_C_sf"/>
</dbReference>
<dbReference type="Pfam" id="PF13193">
    <property type="entry name" value="AMP-binding_C"/>
    <property type="match status" value="1"/>
</dbReference>
<gene>
    <name evidence="5" type="ORF">FV139_01215</name>
</gene>
<feature type="domain" description="AMP-binding enzyme C-terminal" evidence="4">
    <location>
        <begin position="426"/>
        <end position="502"/>
    </location>
</feature>
<dbReference type="Gene3D" id="3.40.50.12780">
    <property type="entry name" value="N-terminal domain of ligase-like"/>
    <property type="match status" value="1"/>
</dbReference>
<keyword evidence="2 5" id="KW-0436">Ligase</keyword>
<evidence type="ECO:0000313" key="6">
    <source>
        <dbReference type="Proteomes" id="UP000321039"/>
    </source>
</evidence>
<comment type="caution">
    <text evidence="5">The sequence shown here is derived from an EMBL/GenBank/DDBJ whole genome shotgun (WGS) entry which is preliminary data.</text>
</comment>
<proteinExistence type="inferred from homology"/>
<dbReference type="PANTHER" id="PTHR43201:SF5">
    <property type="entry name" value="MEDIUM-CHAIN ACYL-COA LIGASE ACSF2, MITOCHONDRIAL"/>
    <property type="match status" value="1"/>
</dbReference>
<dbReference type="InterPro" id="IPR042099">
    <property type="entry name" value="ANL_N_sf"/>
</dbReference>
<organism evidence="5 6">
    <name type="scientific">Parahaliea maris</name>
    <dbReference type="NCBI Taxonomy" id="2716870"/>
    <lineage>
        <taxon>Bacteria</taxon>
        <taxon>Pseudomonadati</taxon>
        <taxon>Pseudomonadota</taxon>
        <taxon>Gammaproteobacteria</taxon>
        <taxon>Cellvibrionales</taxon>
        <taxon>Halieaceae</taxon>
        <taxon>Parahaliea</taxon>
    </lineage>
</organism>
<dbReference type="PROSITE" id="PS00455">
    <property type="entry name" value="AMP_BINDING"/>
    <property type="match status" value="1"/>
</dbReference>
<evidence type="ECO:0000256" key="2">
    <source>
        <dbReference type="ARBA" id="ARBA00022598"/>
    </source>
</evidence>
<evidence type="ECO:0000259" key="3">
    <source>
        <dbReference type="Pfam" id="PF00501"/>
    </source>
</evidence>
<reference evidence="5 6" key="1">
    <citation type="submission" date="2019-08" db="EMBL/GenBank/DDBJ databases">
        <title>Parahaliea maris sp. nov., isolated from the surface seawater.</title>
        <authorList>
            <person name="Liu Y."/>
        </authorList>
    </citation>
    <scope>NUCLEOTIDE SEQUENCE [LARGE SCALE GENOMIC DNA]</scope>
    <source>
        <strain evidence="5 6">HSLHS9</strain>
    </source>
</reference>
<dbReference type="InterPro" id="IPR000873">
    <property type="entry name" value="AMP-dep_synth/lig_dom"/>
</dbReference>
<accession>A0A5C9A5H9</accession>
<evidence type="ECO:0000313" key="5">
    <source>
        <dbReference type="EMBL" id="TXS96153.1"/>
    </source>
</evidence>
<evidence type="ECO:0000259" key="4">
    <source>
        <dbReference type="Pfam" id="PF13193"/>
    </source>
</evidence>
<sequence>MLDFTRRENRVLSTVFRHWAELAPDRDFLLAGNDRLTYVEAYGQACRYAGGLAARGVGRDDRVAIFMDSCPEFVLVSLACSLVGAQWIPINTDYRGEWLRQTLADSDPKLLVTDQRYLPRVEELCKGVVEDIIVREGAPGYPGLEDLQAQSQGHFEPAGLDPGDVASVMWTSGTTGRSKGVMQSHNAWVRSALSAAEMGAMSPGDVVYNCLPLYNSAAWVANIYPALVSGIAVAIDPAFSAGNFWDRTRHYGATHVFTLGAMHMFLWKAPEQADDADNPVRSATMTPMPHDIHRAFCERFGIESINQGFGQSEIMLLTRNHDDGVRELVPNALGEPADDLEVALLDEQNRPVAVGEVGEFCVKPRGEHILFNGYFNNPEATAEAFSGGWYHTGDLGKQDEQGNYFFVDRKKDLIRYKGRSVSSLAIEAIARRHPAIKDVAVYGITSAELSSEHEIMLAAVLNPEAVCSPAELARFINDNAPYFFVPRYIEFMPELPMTPTQKVRKVEMRQRGIADTTWDARAAGFEVER</sequence>
<comment type="similarity">
    <text evidence="1">Belongs to the ATP-dependent AMP-binding enzyme family.</text>
</comment>
<protein>
    <submittedName>
        <fullName evidence="5">ATP-dependent acyl-CoA ligase</fullName>
    </submittedName>
</protein>
<feature type="domain" description="AMP-dependent synthetase/ligase" evidence="3">
    <location>
        <begin position="16"/>
        <end position="375"/>
    </location>
</feature>
<dbReference type="PANTHER" id="PTHR43201">
    <property type="entry name" value="ACYL-COA SYNTHETASE"/>
    <property type="match status" value="1"/>
</dbReference>
<dbReference type="InterPro" id="IPR020845">
    <property type="entry name" value="AMP-binding_CS"/>
</dbReference>
<dbReference type="EMBL" id="VRZA01000001">
    <property type="protein sequence ID" value="TXS96153.1"/>
    <property type="molecule type" value="Genomic_DNA"/>
</dbReference>
<dbReference type="AlphaFoldDB" id="A0A5C9A5H9"/>